<evidence type="ECO:0000256" key="5">
    <source>
        <dbReference type="ARBA" id="ARBA00023136"/>
    </source>
</evidence>
<dbReference type="GO" id="GO:0005886">
    <property type="term" value="C:plasma membrane"/>
    <property type="evidence" value="ECO:0007669"/>
    <property type="project" value="UniProtKB-SubCell"/>
</dbReference>
<protein>
    <submittedName>
        <fullName evidence="9">Uncharacterized protein</fullName>
    </submittedName>
</protein>
<evidence type="ECO:0000259" key="7">
    <source>
        <dbReference type="Pfam" id="PF10035"/>
    </source>
</evidence>
<feature type="transmembrane region" description="Helical" evidence="6">
    <location>
        <begin position="63"/>
        <end position="83"/>
    </location>
</feature>
<evidence type="ECO:0000256" key="4">
    <source>
        <dbReference type="ARBA" id="ARBA00022989"/>
    </source>
</evidence>
<keyword evidence="4 6" id="KW-1133">Transmembrane helix</keyword>
<feature type="transmembrane region" description="Helical" evidence="6">
    <location>
        <begin position="6"/>
        <end position="25"/>
    </location>
</feature>
<evidence type="ECO:0000256" key="6">
    <source>
        <dbReference type="SAM" id="Phobius"/>
    </source>
</evidence>
<evidence type="ECO:0000256" key="3">
    <source>
        <dbReference type="ARBA" id="ARBA00022692"/>
    </source>
</evidence>
<keyword evidence="5 6" id="KW-0472">Membrane</keyword>
<dbReference type="InterPro" id="IPR044035">
    <property type="entry name" value="DUF5698"/>
</dbReference>
<feature type="domain" description="DUF5698" evidence="8">
    <location>
        <begin position="24"/>
        <end position="81"/>
    </location>
</feature>
<organism evidence="9 10">
    <name type="scientific">Candidatus Methanofastidiosum methylothiophilum</name>
    <dbReference type="NCBI Taxonomy" id="1705564"/>
    <lineage>
        <taxon>Archaea</taxon>
        <taxon>Methanobacteriati</taxon>
        <taxon>Methanobacteriota</taxon>
        <taxon>Stenosarchaea group</taxon>
        <taxon>Candidatus Methanofastidiosia</taxon>
        <taxon>Candidatus Methanofastidiosales</taxon>
        <taxon>Candidatus Methanofastidiosaceae</taxon>
        <taxon>Candidatus Methanofastidiosum</taxon>
    </lineage>
</organism>
<dbReference type="Proteomes" id="UP000075578">
    <property type="component" value="Unassembled WGS sequence"/>
</dbReference>
<dbReference type="CDD" id="cd16381">
    <property type="entry name" value="YitT_C_like_1"/>
    <property type="match status" value="1"/>
</dbReference>
<evidence type="ECO:0000256" key="2">
    <source>
        <dbReference type="ARBA" id="ARBA00022475"/>
    </source>
</evidence>
<dbReference type="Pfam" id="PF10035">
    <property type="entry name" value="DUF2179"/>
    <property type="match status" value="1"/>
</dbReference>
<keyword evidence="3 6" id="KW-0812">Transmembrane</keyword>
<dbReference type="HAMAP" id="MF_01515">
    <property type="entry name" value="UPF0316"/>
    <property type="match status" value="1"/>
</dbReference>
<gene>
    <name evidence="9" type="ORF">AMQ74_00873</name>
</gene>
<dbReference type="NCBIfam" id="NF003191">
    <property type="entry name" value="PRK04164.1-2"/>
    <property type="match status" value="1"/>
</dbReference>
<evidence type="ECO:0000313" key="10">
    <source>
        <dbReference type="Proteomes" id="UP000075578"/>
    </source>
</evidence>
<feature type="transmembrane region" description="Helical" evidence="6">
    <location>
        <begin position="37"/>
        <end position="57"/>
    </location>
</feature>
<comment type="caution">
    <text evidence="9">The sequence shown here is derived from an EMBL/GenBank/DDBJ whole genome shotgun (WGS) entry which is preliminary data.</text>
</comment>
<dbReference type="InterPro" id="IPR019264">
    <property type="entry name" value="DUF2179"/>
</dbReference>
<dbReference type="AlphaFoldDB" id="A0A150J4F5"/>
<reference evidence="9 10" key="1">
    <citation type="journal article" date="2016" name="ISME J.">
        <title>Chasing the elusive Euryarchaeota class WSA2: genomes reveal a uniquely fastidious methyl-reducing methanogen.</title>
        <authorList>
            <person name="Nobu M.K."/>
            <person name="Narihiro T."/>
            <person name="Kuroda K."/>
            <person name="Mei R."/>
            <person name="Liu W.T."/>
        </authorList>
    </citation>
    <scope>NUCLEOTIDE SEQUENCE [LARGE SCALE GENOMIC DNA]</scope>
    <source>
        <strain evidence="9">U1lsi0528_Bin089</strain>
    </source>
</reference>
<dbReference type="InterPro" id="IPR015867">
    <property type="entry name" value="N-reg_PII/ATP_PRibTrfase_C"/>
</dbReference>
<evidence type="ECO:0000313" key="9">
    <source>
        <dbReference type="EMBL" id="KYC52072.1"/>
    </source>
</evidence>
<feature type="domain" description="DUF2179" evidence="7">
    <location>
        <begin position="115"/>
        <end position="165"/>
    </location>
</feature>
<dbReference type="Pfam" id="PF18955">
    <property type="entry name" value="DUF5698"/>
    <property type="match status" value="1"/>
</dbReference>
<dbReference type="InterPro" id="IPR022930">
    <property type="entry name" value="UPF0316"/>
</dbReference>
<dbReference type="PANTHER" id="PTHR40060">
    <property type="entry name" value="UPF0316 PROTEIN YEBE"/>
    <property type="match status" value="1"/>
</dbReference>
<keyword evidence="2" id="KW-1003">Cell membrane</keyword>
<proteinExistence type="inferred from homology"/>
<comment type="subcellular location">
    <subcellularLocation>
        <location evidence="1">Cell membrane</location>
        <topology evidence="1">Multi-pass membrane protein</topology>
    </subcellularLocation>
</comment>
<evidence type="ECO:0000256" key="1">
    <source>
        <dbReference type="ARBA" id="ARBA00004651"/>
    </source>
</evidence>
<dbReference type="PANTHER" id="PTHR40060:SF1">
    <property type="entry name" value="UPF0316 PROTEIN YEBE"/>
    <property type="match status" value="1"/>
</dbReference>
<accession>A0A150J4F5</accession>
<dbReference type="Gene3D" id="3.30.70.120">
    <property type="match status" value="1"/>
</dbReference>
<dbReference type="EMBL" id="LNGD01000042">
    <property type="protein sequence ID" value="KYC52072.1"/>
    <property type="molecule type" value="Genomic_DNA"/>
</dbReference>
<evidence type="ECO:0000259" key="8">
    <source>
        <dbReference type="Pfam" id="PF18955"/>
    </source>
</evidence>
<name>A0A150J4F5_9EURY</name>
<sequence length="190" mass="21556">MDLMFWALPLLIFFARVMDVSLGTMRIIFVSKNLKKLAPIVGFFEVFIWINVIGQVMQNVNSIIHYVAYAAGFAAGNYVGIVIEERLAVGHVIARIITKENTEEFIKFLRKEKCGVTVIDAKGKRGDVKILFTVVKRKKLDEIYGAIDKYVPDSFVSVEDVKSVSDEGFLGLPSKRKRFLETFRSLRKGK</sequence>
<dbReference type="PATRIC" id="fig|1705564.3.peg.900"/>